<evidence type="ECO:0000313" key="1">
    <source>
        <dbReference type="EMBL" id="MCP0886466.1"/>
    </source>
</evidence>
<name>A0A9X2FID8_9LACO</name>
<dbReference type="Proteomes" id="UP001139006">
    <property type="component" value="Unassembled WGS sequence"/>
</dbReference>
<organism evidence="1 2">
    <name type="scientific">Ligilactobacillus ubinensis</name>
    <dbReference type="NCBI Taxonomy" id="2876789"/>
    <lineage>
        <taxon>Bacteria</taxon>
        <taxon>Bacillati</taxon>
        <taxon>Bacillota</taxon>
        <taxon>Bacilli</taxon>
        <taxon>Lactobacillales</taxon>
        <taxon>Lactobacillaceae</taxon>
        <taxon>Ligilactobacillus</taxon>
    </lineage>
</organism>
<protein>
    <submittedName>
        <fullName evidence="1">Uncharacterized protein</fullName>
    </submittedName>
</protein>
<sequence>MILIQELSKKETDAAVNRALKKLRLQKYLATSDIESQLISDVWGRGVLAFAYEFKINNASVEKLAQMKKNLTNELLQDEMVKKTQSLPGYPVMMVTDFWIRGNLLHFDVANVINKQTAQYVHDISKVE</sequence>
<dbReference type="AlphaFoldDB" id="A0A9X2FID8"/>
<gene>
    <name evidence="1" type="ORF">LB941_03830</name>
</gene>
<accession>A0A9X2FID8</accession>
<evidence type="ECO:0000313" key="2">
    <source>
        <dbReference type="Proteomes" id="UP001139006"/>
    </source>
</evidence>
<comment type="caution">
    <text evidence="1">The sequence shown here is derived from an EMBL/GenBank/DDBJ whole genome shotgun (WGS) entry which is preliminary data.</text>
</comment>
<reference evidence="1 2" key="1">
    <citation type="journal article" date="2023" name="Int. J. Syst. Evol. Microbiol.">
        <title>Ligilactobacillus ubinensis sp. nov., a novel species isolated from the wild ferment of a durian fruit (Durio zibethinus).</title>
        <authorList>
            <person name="Heng Y.C."/>
            <person name="Menon N."/>
            <person name="Chen B."/>
            <person name="Loo B.Z.L."/>
            <person name="Wong G.W.J."/>
            <person name="Lim A.C.H."/>
            <person name="Silvaraju S."/>
            <person name="Kittelmann S."/>
        </authorList>
    </citation>
    <scope>NUCLEOTIDE SEQUENCE [LARGE SCALE GENOMIC DNA]</scope>
    <source>
        <strain evidence="1 2">WILCCON 0076</strain>
    </source>
</reference>
<proteinExistence type="predicted"/>
<dbReference type="RefSeq" id="WP_253359611.1">
    <property type="nucleotide sequence ID" value="NZ_JAIULA010000005.1"/>
</dbReference>
<keyword evidence="2" id="KW-1185">Reference proteome</keyword>
<dbReference type="EMBL" id="JAIULA010000005">
    <property type="protein sequence ID" value="MCP0886466.1"/>
    <property type="molecule type" value="Genomic_DNA"/>
</dbReference>